<dbReference type="FunFam" id="3.40.309.10:FF:000003">
    <property type="entry name" value="Aldehyde dehydrogenase"/>
    <property type="match status" value="1"/>
</dbReference>
<keyword evidence="6" id="KW-1185">Reference proteome</keyword>
<evidence type="ECO:0000313" key="5">
    <source>
        <dbReference type="Ensembl" id="ENSNMLP00000030604.1"/>
    </source>
</evidence>
<dbReference type="InterPro" id="IPR012394">
    <property type="entry name" value="Aldehyde_DH_NAD(P)"/>
</dbReference>
<dbReference type="GO" id="GO:0004028">
    <property type="term" value="F:3-chloroallyl aldehyde dehydrogenase activity"/>
    <property type="evidence" value="ECO:0007669"/>
    <property type="project" value="TreeGrafter"/>
</dbReference>
<feature type="domain" description="Aldehyde dehydrogenase" evidence="4">
    <location>
        <begin position="53"/>
        <end position="412"/>
    </location>
</feature>
<dbReference type="GO" id="GO:0006081">
    <property type="term" value="P:aldehyde metabolic process"/>
    <property type="evidence" value="ECO:0007669"/>
    <property type="project" value="InterPro"/>
</dbReference>
<evidence type="ECO:0000256" key="2">
    <source>
        <dbReference type="ARBA" id="ARBA00023002"/>
    </source>
</evidence>
<dbReference type="PANTHER" id="PTHR43570">
    <property type="entry name" value="ALDEHYDE DEHYDROGENASE"/>
    <property type="match status" value="1"/>
</dbReference>
<protein>
    <recommendedName>
        <fullName evidence="3">Aldehyde dehydrogenase</fullName>
    </recommendedName>
</protein>
<sequence length="493" mass="54953">TVPASCLWTLTFPRAALLRHLAFKFTQRLDESENIIHTLINPRLSCCRYTSELRATVSELVIVANEAHYALANLKSWLQPEYVSKNLVDTCYVRREPLGVALIIGPWNYPIHLLLLPLVGAIAAGNCVVIKPSEVTASVEAMFFLLMTAGLFTVVCGGAEETTELLKHKFDHIFYTGEQQSDLFTSLFGTVIIRAGYTGREDPLFLYGNLSMADTARRLAWSKFFNVGQSCVAPDYVLCTKKMRDVLVPALKEVLQEFYGDEPQKSPDLPRIVSPKHWSRLMGLLGRSKGTVVLGGESDEADKYIAPTVLVDVPEDDALMQEEIFGPILPILTVETLEEGINFINQRDKPLALYLFSDVASVRAETSSGAFVSNDGIIYMTLPSLPFGGVGASGFGNYHGRWGFETFSHRRAVMLRGWALERLNAMRYPPYNDTNLSWLRWSASPRLCSILPGTFWSIQGTRTCGKISRLCQTRYKTLLLQSLLTVSTIQQTG</sequence>
<evidence type="ECO:0000256" key="1">
    <source>
        <dbReference type="ARBA" id="ARBA00009986"/>
    </source>
</evidence>
<organism evidence="5 6">
    <name type="scientific">Neogobius melanostomus</name>
    <name type="common">round goby</name>
    <dbReference type="NCBI Taxonomy" id="47308"/>
    <lineage>
        <taxon>Eukaryota</taxon>
        <taxon>Metazoa</taxon>
        <taxon>Chordata</taxon>
        <taxon>Craniata</taxon>
        <taxon>Vertebrata</taxon>
        <taxon>Euteleostomi</taxon>
        <taxon>Actinopterygii</taxon>
        <taxon>Neopterygii</taxon>
        <taxon>Teleostei</taxon>
        <taxon>Neoteleostei</taxon>
        <taxon>Acanthomorphata</taxon>
        <taxon>Gobiaria</taxon>
        <taxon>Gobiiformes</taxon>
        <taxon>Gobioidei</taxon>
        <taxon>Gobiidae</taxon>
        <taxon>Benthophilinae</taxon>
        <taxon>Neogobiini</taxon>
        <taxon>Neogobius</taxon>
    </lineage>
</organism>
<dbReference type="PIRSF" id="PIRSF036492">
    <property type="entry name" value="ALDH"/>
    <property type="match status" value="1"/>
</dbReference>
<dbReference type="GO" id="GO:0004029">
    <property type="term" value="F:aldehyde dehydrogenase (NAD+) activity"/>
    <property type="evidence" value="ECO:0007669"/>
    <property type="project" value="TreeGrafter"/>
</dbReference>
<keyword evidence="2 3" id="KW-0560">Oxidoreductase</keyword>
<dbReference type="PANTHER" id="PTHR43570:SF2">
    <property type="entry name" value="ALDEHYDE DEHYDROGENASE FAMILY 3 MEMBER B1"/>
    <property type="match status" value="1"/>
</dbReference>
<dbReference type="InterPro" id="IPR016163">
    <property type="entry name" value="Ald_DH_C"/>
</dbReference>
<proteinExistence type="inferred from homology"/>
<dbReference type="Gene3D" id="3.40.605.10">
    <property type="entry name" value="Aldehyde Dehydrogenase, Chain A, domain 1"/>
    <property type="match status" value="1"/>
</dbReference>
<evidence type="ECO:0000256" key="3">
    <source>
        <dbReference type="PIRNR" id="PIRNR036492"/>
    </source>
</evidence>
<reference evidence="5" key="1">
    <citation type="submission" date="2025-08" db="UniProtKB">
        <authorList>
            <consortium name="Ensembl"/>
        </authorList>
    </citation>
    <scope>IDENTIFICATION</scope>
</reference>
<dbReference type="Gene3D" id="3.40.309.10">
    <property type="entry name" value="Aldehyde Dehydrogenase, Chain A, domain 2"/>
    <property type="match status" value="1"/>
</dbReference>
<dbReference type="SUPFAM" id="SSF53720">
    <property type="entry name" value="ALDH-like"/>
    <property type="match status" value="1"/>
</dbReference>
<evidence type="ECO:0000313" key="6">
    <source>
        <dbReference type="Proteomes" id="UP000694523"/>
    </source>
</evidence>
<dbReference type="Pfam" id="PF00171">
    <property type="entry name" value="Aldedh"/>
    <property type="match status" value="1"/>
</dbReference>
<dbReference type="Proteomes" id="UP000694523">
    <property type="component" value="Unplaced"/>
</dbReference>
<dbReference type="GO" id="GO:0005737">
    <property type="term" value="C:cytoplasm"/>
    <property type="evidence" value="ECO:0007669"/>
    <property type="project" value="TreeGrafter"/>
</dbReference>
<dbReference type="AlphaFoldDB" id="A0A8C6WTK3"/>
<dbReference type="Ensembl" id="ENSNMLT00000034126.1">
    <property type="protein sequence ID" value="ENSNMLP00000030604.1"/>
    <property type="gene ID" value="ENSNMLG00000019232.1"/>
</dbReference>
<evidence type="ECO:0000259" key="4">
    <source>
        <dbReference type="Pfam" id="PF00171"/>
    </source>
</evidence>
<dbReference type="InterPro" id="IPR015590">
    <property type="entry name" value="Aldehyde_DH_dom"/>
</dbReference>
<dbReference type="InterPro" id="IPR016162">
    <property type="entry name" value="Ald_DH_N"/>
</dbReference>
<comment type="similarity">
    <text evidence="1 3">Belongs to the aldehyde dehydrogenase family.</text>
</comment>
<dbReference type="InterPro" id="IPR016161">
    <property type="entry name" value="Ald_DH/histidinol_DH"/>
</dbReference>
<accession>A0A8C6WTK3</accession>
<reference evidence="5" key="2">
    <citation type="submission" date="2025-09" db="UniProtKB">
        <authorList>
            <consortium name="Ensembl"/>
        </authorList>
    </citation>
    <scope>IDENTIFICATION</scope>
</reference>
<name>A0A8C6WTK3_9GOBI</name>